<evidence type="ECO:0000313" key="2">
    <source>
        <dbReference type="EMBL" id="CAB3226140.1"/>
    </source>
</evidence>
<dbReference type="Proteomes" id="UP000494256">
    <property type="component" value="Unassembled WGS sequence"/>
</dbReference>
<evidence type="ECO:0000256" key="1">
    <source>
        <dbReference type="SAM" id="Coils"/>
    </source>
</evidence>
<sequence>MSHNCNTEPPPRQKIPKDGWGPRGVPDCYYTSRVLNSTARYGRFVKKLRALEEEQRLGLENTTRIAKDANLLAFFNRCDRKAVIHKVAYRVDQCLASREEDLQEKRQRLKKLFAQEEEYNVATFVKRGQSGADLIWEDKMKRLAYLLDKRQKERDEKMADTPLEKCTHLHPCLVALRKKESRDVQLYQMREKQMRKESEKEIDKMWHDLAMKEAEALAARMEYDAINRMRGDRETHEYTQYQVEMLRQKRAQEQEILKQEALLLKADTEAYFKELEEEKRNRAEESKALGEEKKKMAVERQEWLAKQKEQEKNIEETWTSLAQMRASEEKVKLERRKQMERDLDQCNIMLAPMKKTPETMQKCADSLILQLGQQIQDAADLKRCQYRKWSKNCTIENQKYNRKVSADHVKESEEQQKMEEEYQEYDRQVRKQLDELVKHKELTGAQARKLHQGDLMKQVEYSRMLKKRAEEEEMQQRKKCKIAQREYQEEIEEMLCRPFFSDEVHPFMKKMVSGLQMTETCPCSAPTYCAASSKPQPSRKK</sequence>
<feature type="coiled-coil region" evidence="1">
    <location>
        <begin position="95"/>
        <end position="122"/>
    </location>
</feature>
<accession>A0A8S0Z6P5</accession>
<keyword evidence="1" id="KW-0175">Coiled coil</keyword>
<organism evidence="2 3">
    <name type="scientific">Arctia plantaginis</name>
    <name type="common">Wood tiger moth</name>
    <name type="synonym">Phalaena plantaginis</name>
    <dbReference type="NCBI Taxonomy" id="874455"/>
    <lineage>
        <taxon>Eukaryota</taxon>
        <taxon>Metazoa</taxon>
        <taxon>Ecdysozoa</taxon>
        <taxon>Arthropoda</taxon>
        <taxon>Hexapoda</taxon>
        <taxon>Insecta</taxon>
        <taxon>Pterygota</taxon>
        <taxon>Neoptera</taxon>
        <taxon>Endopterygota</taxon>
        <taxon>Lepidoptera</taxon>
        <taxon>Glossata</taxon>
        <taxon>Ditrysia</taxon>
        <taxon>Noctuoidea</taxon>
        <taxon>Erebidae</taxon>
        <taxon>Arctiinae</taxon>
        <taxon>Arctia</taxon>
    </lineage>
</organism>
<feature type="coiled-coil region" evidence="1">
    <location>
        <begin position="408"/>
        <end position="442"/>
    </location>
</feature>
<gene>
    <name evidence="2" type="ORF">APLA_LOCUS2567</name>
</gene>
<dbReference type="EMBL" id="CADEBD010000226">
    <property type="protein sequence ID" value="CAB3226140.1"/>
    <property type="molecule type" value="Genomic_DNA"/>
</dbReference>
<evidence type="ECO:0008006" key="4">
    <source>
        <dbReference type="Google" id="ProtNLM"/>
    </source>
</evidence>
<comment type="caution">
    <text evidence="2">The sequence shown here is derived from an EMBL/GenBank/DDBJ whole genome shotgun (WGS) entry which is preliminary data.</text>
</comment>
<dbReference type="AlphaFoldDB" id="A0A8S0Z6P5"/>
<proteinExistence type="predicted"/>
<name>A0A8S0Z6P5_ARCPL</name>
<evidence type="ECO:0000313" key="3">
    <source>
        <dbReference type="Proteomes" id="UP000494256"/>
    </source>
</evidence>
<reference evidence="2 3" key="1">
    <citation type="submission" date="2020-04" db="EMBL/GenBank/DDBJ databases">
        <authorList>
            <person name="Wallbank WR R."/>
            <person name="Pardo Diaz C."/>
            <person name="Kozak K."/>
            <person name="Martin S."/>
            <person name="Jiggins C."/>
            <person name="Moest M."/>
            <person name="Warren A I."/>
            <person name="Byers J.R.P. K."/>
            <person name="Montejo-Kovacevich G."/>
            <person name="Yen C E."/>
        </authorList>
    </citation>
    <scope>NUCLEOTIDE SEQUENCE [LARGE SCALE GENOMIC DNA]</scope>
</reference>
<protein>
    <recommendedName>
        <fullName evidence="4">Trichohyalin-plectin-homology domain-containing protein</fullName>
    </recommendedName>
</protein>
<dbReference type="OrthoDB" id="2266637at2759"/>